<feature type="domain" description="PAC" evidence="11">
    <location>
        <begin position="264"/>
        <end position="317"/>
    </location>
</feature>
<name>A0A1G6YCU6_9BURK</name>
<feature type="domain" description="PAC" evidence="11">
    <location>
        <begin position="391"/>
        <end position="443"/>
    </location>
</feature>
<dbReference type="Gene3D" id="3.30.450.40">
    <property type="match status" value="1"/>
</dbReference>
<evidence type="ECO:0000259" key="10">
    <source>
        <dbReference type="PROSITE" id="PS50112"/>
    </source>
</evidence>
<organism evidence="12 13">
    <name type="scientific">Paracidovorax valerianellae</name>
    <dbReference type="NCBI Taxonomy" id="187868"/>
    <lineage>
        <taxon>Bacteria</taxon>
        <taxon>Pseudomonadati</taxon>
        <taxon>Pseudomonadota</taxon>
        <taxon>Betaproteobacteria</taxon>
        <taxon>Burkholderiales</taxon>
        <taxon>Comamonadaceae</taxon>
        <taxon>Paracidovorax</taxon>
    </lineage>
</organism>
<dbReference type="Pfam" id="PF00072">
    <property type="entry name" value="Response_reg"/>
    <property type="match status" value="1"/>
</dbReference>
<dbReference type="OrthoDB" id="9792270at2"/>
<dbReference type="PROSITE" id="PS50109">
    <property type="entry name" value="HIS_KIN"/>
    <property type="match status" value="1"/>
</dbReference>
<evidence type="ECO:0000259" key="9">
    <source>
        <dbReference type="PROSITE" id="PS50110"/>
    </source>
</evidence>
<accession>A0A1G6YCU6</accession>
<dbReference type="SMART" id="SM00086">
    <property type="entry name" value="PAC"/>
    <property type="match status" value="4"/>
</dbReference>
<feature type="domain" description="Response regulatory" evidence="9">
    <location>
        <begin position="816"/>
        <end position="929"/>
    </location>
</feature>
<dbReference type="Gene3D" id="3.30.565.10">
    <property type="entry name" value="Histidine kinase-like ATPase, C-terminal domain"/>
    <property type="match status" value="1"/>
</dbReference>
<feature type="region of interest" description="Disordered" evidence="7">
    <location>
        <begin position="1"/>
        <end position="21"/>
    </location>
</feature>
<dbReference type="RefSeq" id="WP_092744643.1">
    <property type="nucleotide sequence ID" value="NZ_FMZC01000010.1"/>
</dbReference>
<feature type="domain" description="PAS" evidence="10">
    <location>
        <begin position="68"/>
        <end position="136"/>
    </location>
</feature>
<dbReference type="Gene3D" id="1.10.287.130">
    <property type="match status" value="1"/>
</dbReference>
<gene>
    <name evidence="12" type="ORF">SAMN05192589_11024</name>
</gene>
<dbReference type="SUPFAM" id="SSF55781">
    <property type="entry name" value="GAF domain-like"/>
    <property type="match status" value="1"/>
</dbReference>
<reference evidence="12 13" key="1">
    <citation type="submission" date="2016-10" db="EMBL/GenBank/DDBJ databases">
        <authorList>
            <person name="de Groot N.N."/>
        </authorList>
    </citation>
    <scope>NUCLEOTIDE SEQUENCE [LARGE SCALE GENOMIC DNA]</scope>
    <source>
        <strain evidence="12 13">DSM 16619</strain>
    </source>
</reference>
<dbReference type="InterPro" id="IPR052162">
    <property type="entry name" value="Sensor_kinase/Photoreceptor"/>
</dbReference>
<dbReference type="SUPFAM" id="SSF52172">
    <property type="entry name" value="CheY-like"/>
    <property type="match status" value="1"/>
</dbReference>
<keyword evidence="4" id="KW-0808">Transferase</keyword>
<dbReference type="NCBIfam" id="TIGR00229">
    <property type="entry name" value="sensory_box"/>
    <property type="match status" value="4"/>
</dbReference>
<sequence length="1125" mass="123303">MHTVPGPAAAGTEPADSRPDARAINDFDWSLTPLGNIEHWPQPVRAALAQWIGNEAVSPLPDGDIRNRQILDSAIDYAIVAFDLQGKVTRWNEGARRVLGWTELEMLGRDAARIFTPEDRAAHRMEIEMQAALTRGVGTDERWHVRKSGERFWANGEMTPIRDADGQPIGFVKVLRDRTEQHRAAEALRQSEERLHRAQKAGGVGTFSLELSTDLLYGTREFYRIFGVPEAESVPAKALEALVLPEDAQVRSARETRSTESAPLDVEYRIRRASDGALRWIARKAEFERGPDGAIARMVGVVQDVTERKAALQAVKDSAAEFRTFAQSLPNHVWTARSDGQLDWFNDRVYEYTGVAAGSLDGGHWGGVVHADDLPAAVALWEASVASGEQYETEYRIRRADGAMRWHLVRALPLRTGSGTVSRWIGTNTDIHEQKLVQAESVRDRDRLWKLSRELMLVCDFQGLIAAVNPAATRLLGWEQAQMAGRTVGEFIHPEDAEAMAAELGKLARGVTTLVFENRWRKDDGSYRLLSWTAVPEEGFIHAVARDVTRERTAEEALRQSQKLEAIGQLTGGVAHDFNNVLAVIRTSIDLLRRVQLSDDRRHRFMESISNAVTRATKLTGQLLAFARRQALQPTVFDAGQNTRAVSDMISSLAGARIEIELNLAETACFVHADPSQFDTALVNLAVNARDAMKGSGKLTIEVRAVPEIPALQSQPAVPGKFVAVSILDSGTGIAPEHLNQIFEPFFTTKGVGHGTGLGLSQVFGFAKQSGGDIRVESTVGEGSRFTLYLPRAARPGHSQEAAEGDDRLALGKGGCVLVVEDNAEVSASVEQTLHELGYTTVVTSSGEKALEALKAGPGRFVAVFSDVVMAGMSGIELGREIRQRYGALPIVLSSGYSYVLAQSPDHGFTLLPKPYSLDELAQVLYDSIHRSGAPARPRRRKVPTPVLPSAAADAAQTEMLRQAELESMRILDTEEEAAFDEFARLAASFCQTPIALVSLVDTDRQWFKAKVGIAARETPREHSFCAHAIQEPESVMIVCDTSRDERFANNALVTGEPNIKFYAGAPLITSTGQALGTLCVIDRVPRELETRQVEVLQFLAAQLVERLEARRASLLDAHSSTGKA</sequence>
<dbReference type="InterPro" id="IPR013656">
    <property type="entry name" value="PAS_4"/>
</dbReference>
<evidence type="ECO:0000256" key="1">
    <source>
        <dbReference type="ARBA" id="ARBA00000085"/>
    </source>
</evidence>
<dbReference type="GO" id="GO:0000155">
    <property type="term" value="F:phosphorelay sensor kinase activity"/>
    <property type="evidence" value="ECO:0007669"/>
    <property type="project" value="InterPro"/>
</dbReference>
<dbReference type="Pfam" id="PF01590">
    <property type="entry name" value="GAF"/>
    <property type="match status" value="1"/>
</dbReference>
<evidence type="ECO:0000256" key="2">
    <source>
        <dbReference type="ARBA" id="ARBA00012438"/>
    </source>
</evidence>
<dbReference type="InterPro" id="IPR011006">
    <property type="entry name" value="CheY-like_superfamily"/>
</dbReference>
<dbReference type="Gene3D" id="2.10.70.100">
    <property type="match status" value="1"/>
</dbReference>
<dbReference type="InterPro" id="IPR004358">
    <property type="entry name" value="Sig_transdc_His_kin-like_C"/>
</dbReference>
<dbReference type="PRINTS" id="PR00344">
    <property type="entry name" value="BCTRLSENSOR"/>
</dbReference>
<dbReference type="InterPro" id="IPR005467">
    <property type="entry name" value="His_kinase_dom"/>
</dbReference>
<dbReference type="Gene3D" id="3.40.50.2300">
    <property type="match status" value="1"/>
</dbReference>
<dbReference type="InterPro" id="IPR035965">
    <property type="entry name" value="PAS-like_dom_sf"/>
</dbReference>
<evidence type="ECO:0000256" key="7">
    <source>
        <dbReference type="SAM" id="MobiDB-lite"/>
    </source>
</evidence>
<keyword evidence="13" id="KW-1185">Reference proteome</keyword>
<evidence type="ECO:0000256" key="4">
    <source>
        <dbReference type="ARBA" id="ARBA00022679"/>
    </source>
</evidence>
<dbReference type="InterPro" id="IPR001789">
    <property type="entry name" value="Sig_transdc_resp-reg_receiver"/>
</dbReference>
<dbReference type="CDD" id="cd00130">
    <property type="entry name" value="PAS"/>
    <property type="match status" value="3"/>
</dbReference>
<feature type="modified residue" description="4-aspartylphosphate" evidence="6">
    <location>
        <position position="867"/>
    </location>
</feature>
<dbReference type="SUPFAM" id="SSF55785">
    <property type="entry name" value="PYP-like sensor domain (PAS domain)"/>
    <property type="match status" value="4"/>
</dbReference>
<dbReference type="InterPro" id="IPR000014">
    <property type="entry name" value="PAS"/>
</dbReference>
<dbReference type="FunFam" id="3.30.450.20:FF:000099">
    <property type="entry name" value="Sensory box sensor histidine kinase"/>
    <property type="match status" value="1"/>
</dbReference>
<dbReference type="InterPro" id="IPR003661">
    <property type="entry name" value="HisK_dim/P_dom"/>
</dbReference>
<evidence type="ECO:0000313" key="13">
    <source>
        <dbReference type="Proteomes" id="UP000198781"/>
    </source>
</evidence>
<keyword evidence="3 6" id="KW-0597">Phosphoprotein</keyword>
<dbReference type="AlphaFoldDB" id="A0A1G6YCU6"/>
<dbReference type="InterPro" id="IPR000700">
    <property type="entry name" value="PAS-assoc_C"/>
</dbReference>
<evidence type="ECO:0000313" key="12">
    <source>
        <dbReference type="EMBL" id="SDD88101.1"/>
    </source>
</evidence>
<dbReference type="SMART" id="SM00091">
    <property type="entry name" value="PAS"/>
    <property type="match status" value="4"/>
</dbReference>
<evidence type="ECO:0000256" key="6">
    <source>
        <dbReference type="PROSITE-ProRule" id="PRU00169"/>
    </source>
</evidence>
<feature type="domain" description="Histidine kinase" evidence="8">
    <location>
        <begin position="573"/>
        <end position="794"/>
    </location>
</feature>
<evidence type="ECO:0000259" key="8">
    <source>
        <dbReference type="PROSITE" id="PS50109"/>
    </source>
</evidence>
<proteinExistence type="predicted"/>
<evidence type="ECO:0000259" key="11">
    <source>
        <dbReference type="PROSITE" id="PS50113"/>
    </source>
</evidence>
<dbReference type="InterPro" id="IPR036890">
    <property type="entry name" value="HATPase_C_sf"/>
</dbReference>
<dbReference type="GO" id="GO:0006355">
    <property type="term" value="P:regulation of DNA-templated transcription"/>
    <property type="evidence" value="ECO:0007669"/>
    <property type="project" value="InterPro"/>
</dbReference>
<dbReference type="SMART" id="SM00448">
    <property type="entry name" value="REC"/>
    <property type="match status" value="1"/>
</dbReference>
<dbReference type="InterPro" id="IPR029016">
    <property type="entry name" value="GAF-like_dom_sf"/>
</dbReference>
<dbReference type="InterPro" id="IPR001610">
    <property type="entry name" value="PAC"/>
</dbReference>
<dbReference type="PROSITE" id="PS50112">
    <property type="entry name" value="PAS"/>
    <property type="match status" value="2"/>
</dbReference>
<dbReference type="EC" id="2.7.13.3" evidence="2"/>
<dbReference type="PROSITE" id="PS50110">
    <property type="entry name" value="RESPONSE_REGULATORY"/>
    <property type="match status" value="1"/>
</dbReference>
<feature type="domain" description="PAS" evidence="10">
    <location>
        <begin position="456"/>
        <end position="511"/>
    </location>
</feature>
<dbReference type="CDD" id="cd00082">
    <property type="entry name" value="HisKA"/>
    <property type="match status" value="1"/>
</dbReference>
<dbReference type="InterPro" id="IPR003594">
    <property type="entry name" value="HATPase_dom"/>
</dbReference>
<feature type="domain" description="PAC" evidence="11">
    <location>
        <begin position="138"/>
        <end position="190"/>
    </location>
</feature>
<dbReference type="PANTHER" id="PTHR43304">
    <property type="entry name" value="PHYTOCHROME-LIKE PROTEIN CPH1"/>
    <property type="match status" value="1"/>
</dbReference>
<comment type="catalytic activity">
    <reaction evidence="1">
        <text>ATP + protein L-histidine = ADP + protein N-phospho-L-histidine.</text>
        <dbReference type="EC" id="2.7.13.3"/>
    </reaction>
</comment>
<dbReference type="SMART" id="SM00387">
    <property type="entry name" value="HATPase_c"/>
    <property type="match status" value="1"/>
</dbReference>
<dbReference type="InterPro" id="IPR013655">
    <property type="entry name" value="PAS_fold_3"/>
</dbReference>
<dbReference type="SUPFAM" id="SSF47384">
    <property type="entry name" value="Homodimeric domain of signal transducing histidine kinase"/>
    <property type="match status" value="1"/>
</dbReference>
<dbReference type="SMART" id="SM00388">
    <property type="entry name" value="HisKA"/>
    <property type="match status" value="1"/>
</dbReference>
<keyword evidence="5" id="KW-0418">Kinase</keyword>
<dbReference type="Pfam" id="PF00989">
    <property type="entry name" value="PAS"/>
    <property type="match status" value="1"/>
</dbReference>
<evidence type="ECO:0000256" key="3">
    <source>
        <dbReference type="ARBA" id="ARBA00022553"/>
    </source>
</evidence>
<dbReference type="Pfam" id="PF08448">
    <property type="entry name" value="PAS_4"/>
    <property type="match status" value="1"/>
</dbReference>
<dbReference type="InterPro" id="IPR036097">
    <property type="entry name" value="HisK_dim/P_sf"/>
</dbReference>
<dbReference type="SMART" id="SM00065">
    <property type="entry name" value="GAF"/>
    <property type="match status" value="1"/>
</dbReference>
<dbReference type="Proteomes" id="UP000198781">
    <property type="component" value="Unassembled WGS sequence"/>
</dbReference>
<protein>
    <recommendedName>
        <fullName evidence="2">histidine kinase</fullName>
        <ecNumber evidence="2">2.7.13.3</ecNumber>
    </recommendedName>
</protein>
<dbReference type="PROSITE" id="PS50113">
    <property type="entry name" value="PAC"/>
    <property type="match status" value="3"/>
</dbReference>
<dbReference type="Gene3D" id="3.30.450.20">
    <property type="entry name" value="PAS domain"/>
    <property type="match status" value="4"/>
</dbReference>
<dbReference type="InterPro" id="IPR003018">
    <property type="entry name" value="GAF"/>
</dbReference>
<evidence type="ECO:0000256" key="5">
    <source>
        <dbReference type="ARBA" id="ARBA00022777"/>
    </source>
</evidence>
<dbReference type="Pfam" id="PF08447">
    <property type="entry name" value="PAS_3"/>
    <property type="match status" value="2"/>
</dbReference>
<dbReference type="EMBL" id="FMZC01000010">
    <property type="protein sequence ID" value="SDD88101.1"/>
    <property type="molecule type" value="Genomic_DNA"/>
</dbReference>
<dbReference type="SUPFAM" id="SSF55874">
    <property type="entry name" value="ATPase domain of HSP90 chaperone/DNA topoisomerase II/histidine kinase"/>
    <property type="match status" value="1"/>
</dbReference>
<dbReference type="Pfam" id="PF00512">
    <property type="entry name" value="HisKA"/>
    <property type="match status" value="1"/>
</dbReference>
<dbReference type="STRING" id="187868.SAMN05192589_11024"/>
<dbReference type="PANTHER" id="PTHR43304:SF1">
    <property type="entry name" value="PAC DOMAIN-CONTAINING PROTEIN"/>
    <property type="match status" value="1"/>
</dbReference>
<dbReference type="InterPro" id="IPR013767">
    <property type="entry name" value="PAS_fold"/>
</dbReference>
<dbReference type="Pfam" id="PF02518">
    <property type="entry name" value="HATPase_c"/>
    <property type="match status" value="1"/>
</dbReference>